<dbReference type="InterPro" id="IPR016181">
    <property type="entry name" value="Acyl_CoA_acyltransferase"/>
</dbReference>
<name>A0YAV8_9GAMM</name>
<feature type="domain" description="N-acetyltransferase" evidence="1">
    <location>
        <begin position="29"/>
        <end position="165"/>
    </location>
</feature>
<keyword evidence="2" id="KW-0808">Transferase</keyword>
<dbReference type="OrthoDB" id="5295305at2"/>
<dbReference type="PANTHER" id="PTHR43610">
    <property type="entry name" value="BLL6696 PROTEIN"/>
    <property type="match status" value="1"/>
</dbReference>
<dbReference type="PANTHER" id="PTHR43610:SF1">
    <property type="entry name" value="N-ACETYLTRANSFERASE DOMAIN-CONTAINING PROTEIN"/>
    <property type="match status" value="1"/>
</dbReference>
<evidence type="ECO:0000259" key="1">
    <source>
        <dbReference type="Pfam" id="PF13302"/>
    </source>
</evidence>
<dbReference type="GO" id="GO:0016747">
    <property type="term" value="F:acyltransferase activity, transferring groups other than amino-acyl groups"/>
    <property type="evidence" value="ECO:0007669"/>
    <property type="project" value="InterPro"/>
</dbReference>
<evidence type="ECO:0000313" key="2">
    <source>
        <dbReference type="EMBL" id="EAW31688.1"/>
    </source>
</evidence>
<dbReference type="SUPFAM" id="SSF55729">
    <property type="entry name" value="Acyl-CoA N-acyltransferases (Nat)"/>
    <property type="match status" value="1"/>
</dbReference>
<dbReference type="eggNOG" id="COG1670">
    <property type="taxonomic scope" value="Bacteria"/>
</dbReference>
<protein>
    <submittedName>
        <fullName evidence="2">Acetyltransferase, GNAT family protein</fullName>
    </submittedName>
</protein>
<sequence>MLYEIRQRSHPLKTPSAITIKGKHVTVFPLTRDLSRELYAIGQEPELWTFVSTNPFEQLADVERYIDRLLSAQSKGDRVPLAVRDNVSGRLAGATSYLHIDAMHCSIEIGGTWYGKEFRRTSVNTETKLLLLIHAFEYLRVNRVQFQTDSRNERSQHAIERIGAKKEGILRANKVYPSGYIRDSVVYSIVRDEWADARRQLEQRLDRSA</sequence>
<accession>A0YAV8</accession>
<reference evidence="2 3" key="1">
    <citation type="journal article" date="2010" name="J. Bacteriol.">
        <title>Genome sequence of the oligotrophic marine Gammaproteobacterium HTCC2143, isolated from the Oregon Coast.</title>
        <authorList>
            <person name="Oh H.M."/>
            <person name="Kang I."/>
            <person name="Ferriera S."/>
            <person name="Giovannoni S.J."/>
            <person name="Cho J.C."/>
        </authorList>
    </citation>
    <scope>NUCLEOTIDE SEQUENCE [LARGE SCALE GENOMIC DNA]</scope>
    <source>
        <strain evidence="2 3">HTCC2143</strain>
    </source>
</reference>
<keyword evidence="3" id="KW-1185">Reference proteome</keyword>
<dbReference type="InterPro" id="IPR000182">
    <property type="entry name" value="GNAT_dom"/>
</dbReference>
<comment type="caution">
    <text evidence="2">The sequence shown here is derived from an EMBL/GenBank/DDBJ whole genome shotgun (WGS) entry which is preliminary data.</text>
</comment>
<organism evidence="2 3">
    <name type="scientific">marine gamma proteobacterium HTCC2143</name>
    <dbReference type="NCBI Taxonomy" id="247633"/>
    <lineage>
        <taxon>Bacteria</taxon>
        <taxon>Pseudomonadati</taxon>
        <taxon>Pseudomonadota</taxon>
        <taxon>Gammaproteobacteria</taxon>
        <taxon>Cellvibrionales</taxon>
        <taxon>Spongiibacteraceae</taxon>
        <taxon>BD1-7 clade</taxon>
    </lineage>
</organism>
<dbReference type="AlphaFoldDB" id="A0YAV8"/>
<evidence type="ECO:0000313" key="3">
    <source>
        <dbReference type="Proteomes" id="UP000004931"/>
    </source>
</evidence>
<proteinExistence type="predicted"/>
<dbReference type="EMBL" id="AAVT01000002">
    <property type="protein sequence ID" value="EAW31688.1"/>
    <property type="molecule type" value="Genomic_DNA"/>
</dbReference>
<dbReference type="Gene3D" id="3.40.630.30">
    <property type="match status" value="1"/>
</dbReference>
<dbReference type="STRING" id="247633.GP2143_04540"/>
<gene>
    <name evidence="2" type="ORF">GP2143_04540</name>
</gene>
<dbReference type="Proteomes" id="UP000004931">
    <property type="component" value="Unassembled WGS sequence"/>
</dbReference>
<dbReference type="Pfam" id="PF13302">
    <property type="entry name" value="Acetyltransf_3"/>
    <property type="match status" value="1"/>
</dbReference>